<gene>
    <name evidence="3" type="ORF">KDA27_16245</name>
</gene>
<dbReference type="Proteomes" id="UP000739538">
    <property type="component" value="Unassembled WGS sequence"/>
</dbReference>
<reference evidence="3" key="2">
    <citation type="journal article" date="2021" name="Microbiome">
        <title>Successional dynamics and alternative stable states in a saline activated sludge microbial community over 9 years.</title>
        <authorList>
            <person name="Wang Y."/>
            <person name="Ye J."/>
            <person name="Ju F."/>
            <person name="Liu L."/>
            <person name="Boyd J.A."/>
            <person name="Deng Y."/>
            <person name="Parks D.H."/>
            <person name="Jiang X."/>
            <person name="Yin X."/>
            <person name="Woodcroft B.J."/>
            <person name="Tyson G.W."/>
            <person name="Hugenholtz P."/>
            <person name="Polz M.F."/>
            <person name="Zhang T."/>
        </authorList>
    </citation>
    <scope>NUCLEOTIDE SEQUENCE</scope>
    <source>
        <strain evidence="3">HKST-UBA02</strain>
    </source>
</reference>
<keyword evidence="2" id="KW-1133">Transmembrane helix</keyword>
<proteinExistence type="predicted"/>
<name>A0A956SEB3_UNCEI</name>
<evidence type="ECO:0000256" key="1">
    <source>
        <dbReference type="SAM" id="MobiDB-lite"/>
    </source>
</evidence>
<keyword evidence="2" id="KW-0812">Transmembrane</keyword>
<dbReference type="AlphaFoldDB" id="A0A956SEB3"/>
<evidence type="ECO:0000313" key="4">
    <source>
        <dbReference type="Proteomes" id="UP000739538"/>
    </source>
</evidence>
<feature type="transmembrane region" description="Helical" evidence="2">
    <location>
        <begin position="471"/>
        <end position="493"/>
    </location>
</feature>
<organism evidence="3 4">
    <name type="scientific">Eiseniibacteriota bacterium</name>
    <dbReference type="NCBI Taxonomy" id="2212470"/>
    <lineage>
        <taxon>Bacteria</taxon>
        <taxon>Candidatus Eiseniibacteriota</taxon>
    </lineage>
</organism>
<feature type="region of interest" description="Disordered" evidence="1">
    <location>
        <begin position="1"/>
        <end position="20"/>
    </location>
</feature>
<sequence>MAATAAVVDSDLSPGVESPSTNDEAFILEALEYVRAEDWANAVPRLRAAVDEAEGDWIPEVFAGLAYAALAADAPDSAWVQVETGRQRYLEWLTGFAPEPEDRPVISLDSLELLLSGAHATLLAYGDSRRLAPLCFVVHPAGTHVFAIESDAVRQAMAEAWTGAAGIDVDSRVLAHELLRTPWSRVPDSAERLFLQPPLALLGLPFEDSVIPDESGENEETLADRYGVSFLPWSTMLTWSAAPRTKSGDGLVILGTLEGDDASKILGGAPRNAPEPATRSNFEELAPKADVLHLWKMQSSGANEGFGSTAAAREHRPWYGGIRLDDAELQLPELAGTELEIDAALVDPSRVLGDPDRMAIALLAAGARSAFVLGRELSEPTVQSAERELYLALRSGLPRDRAVQSVRRLIADGRDAGGGDAAGGDTADESDASENLASGSLARGTEGSMPSLRVWGPGHLPVYSLMPKRGLGGLLISWVLFLTTGFFVLRFFVRRYVRTDGQDPS</sequence>
<protein>
    <submittedName>
        <fullName evidence="3">Uncharacterized protein</fullName>
    </submittedName>
</protein>
<evidence type="ECO:0000256" key="2">
    <source>
        <dbReference type="SAM" id="Phobius"/>
    </source>
</evidence>
<evidence type="ECO:0000313" key="3">
    <source>
        <dbReference type="EMBL" id="MCA9757355.1"/>
    </source>
</evidence>
<comment type="caution">
    <text evidence="3">The sequence shown here is derived from an EMBL/GenBank/DDBJ whole genome shotgun (WGS) entry which is preliminary data.</text>
</comment>
<reference evidence="3" key="1">
    <citation type="submission" date="2020-04" db="EMBL/GenBank/DDBJ databases">
        <authorList>
            <person name="Zhang T."/>
        </authorList>
    </citation>
    <scope>NUCLEOTIDE SEQUENCE</scope>
    <source>
        <strain evidence="3">HKST-UBA02</strain>
    </source>
</reference>
<dbReference type="EMBL" id="JAGQHS010000095">
    <property type="protein sequence ID" value="MCA9757355.1"/>
    <property type="molecule type" value="Genomic_DNA"/>
</dbReference>
<keyword evidence="2" id="KW-0472">Membrane</keyword>
<accession>A0A956SEB3</accession>